<dbReference type="KEGG" id="ksn:43588023"/>
<feature type="region of interest" description="Disordered" evidence="1">
    <location>
        <begin position="199"/>
        <end position="224"/>
    </location>
</feature>
<proteinExistence type="predicted"/>
<evidence type="ECO:0000256" key="1">
    <source>
        <dbReference type="SAM" id="MobiDB-lite"/>
    </source>
</evidence>
<keyword evidence="3" id="KW-1185">Reference proteome</keyword>
<feature type="region of interest" description="Disordered" evidence="1">
    <location>
        <begin position="249"/>
        <end position="271"/>
    </location>
</feature>
<dbReference type="RefSeq" id="XP_065823933.1">
    <property type="nucleotide sequence ID" value="XM_065967861.1"/>
</dbReference>
<feature type="compositionally biased region" description="Low complexity" evidence="1">
    <location>
        <begin position="205"/>
        <end position="220"/>
    </location>
</feature>
<dbReference type="AlphaFoldDB" id="A0AAJ8MYE9"/>
<dbReference type="Proteomes" id="UP000322225">
    <property type="component" value="Chromosome 12"/>
</dbReference>
<evidence type="ECO:0000313" key="2">
    <source>
        <dbReference type="EMBL" id="WWD22055.1"/>
    </source>
</evidence>
<accession>A0AAJ8MYE9</accession>
<name>A0AAJ8MYE9_9TREE</name>
<organism evidence="2 3">
    <name type="scientific">Kwoniella shandongensis</name>
    <dbReference type="NCBI Taxonomy" id="1734106"/>
    <lineage>
        <taxon>Eukaryota</taxon>
        <taxon>Fungi</taxon>
        <taxon>Dikarya</taxon>
        <taxon>Basidiomycota</taxon>
        <taxon>Agaricomycotina</taxon>
        <taxon>Tremellomycetes</taxon>
        <taxon>Tremellales</taxon>
        <taxon>Cryptococcaceae</taxon>
        <taxon>Kwoniella</taxon>
    </lineage>
</organism>
<dbReference type="GeneID" id="43588023"/>
<gene>
    <name evidence="2" type="ORF">CI109_106543</name>
</gene>
<reference evidence="2" key="1">
    <citation type="submission" date="2017-08" db="EMBL/GenBank/DDBJ databases">
        <authorList>
            <person name="Cuomo C."/>
            <person name="Billmyre B."/>
            <person name="Heitman J."/>
        </authorList>
    </citation>
    <scope>NUCLEOTIDE SEQUENCE</scope>
    <source>
        <strain evidence="2">CBS 12478</strain>
    </source>
</reference>
<sequence length="271" mass="29578">MAGGGAPPRQDQIDAANAGLLNANYQTIYVPPHQNGWEAVLDLIKARLLAIGYPNSVAWNSGRSGYIYQLKRRHIVLCFCLSNKYIYECVLVHFGSEALFPSRLPATPVDRAEVWKAWQIFSKGWEHIRKVYQEEVGPIWDFYIHPRHFFGTHAAIAVGSSAPAISNLANNIRPLGDRHGLLVGCINAIGGDASLPPLWTGDVPTQSSQADDASTSTASAPQGQQPYVPVAIDVNQRYSALRLLATHPTYEGHELYPPGSSTKRPPRGSGA</sequence>
<dbReference type="EMBL" id="CP144062">
    <property type="protein sequence ID" value="WWD22055.1"/>
    <property type="molecule type" value="Genomic_DNA"/>
</dbReference>
<reference evidence="2" key="2">
    <citation type="submission" date="2024-01" db="EMBL/GenBank/DDBJ databases">
        <title>Comparative genomics of Cryptococcus and Kwoniella reveals pathogenesis evolution and contrasting modes of karyotype evolution via chromosome fusion or intercentromeric recombination.</title>
        <authorList>
            <person name="Coelho M.A."/>
            <person name="David-Palma M."/>
            <person name="Shea T."/>
            <person name="Bowers K."/>
            <person name="McGinley-Smith S."/>
            <person name="Mohammad A.W."/>
            <person name="Gnirke A."/>
            <person name="Yurkov A.M."/>
            <person name="Nowrousian M."/>
            <person name="Sun S."/>
            <person name="Cuomo C.A."/>
            <person name="Heitman J."/>
        </authorList>
    </citation>
    <scope>NUCLEOTIDE SEQUENCE</scope>
    <source>
        <strain evidence="2">CBS 12478</strain>
    </source>
</reference>
<evidence type="ECO:0000313" key="3">
    <source>
        <dbReference type="Proteomes" id="UP000322225"/>
    </source>
</evidence>
<protein>
    <submittedName>
        <fullName evidence="2">Uncharacterized protein</fullName>
    </submittedName>
</protein>